<sequence length="387" mass="43568">MTKVDASRKPGLLMVANWDSDVGYAWWLMESYWAMIASEYDSTMRSILAYPSISRIPDVIRDAPIDPVVEDFSRLKLSTLRRQWVFLKRNRVKLIYLSDKPARHWIYLAFRLAGVKAILVHDHTPGQRTAPTGLKRWFKLVLNRMPGLTADACIGATDYVRKRYLEVACMPEEKCYEASNGIRLGLPAPISLHRTLGIPEGRKVIVTAARANRYKGGDFALRALSRVKDLIGNDSWHYVFMGDGPHLEDFRDMAKNLGLEDNVSFPGRVEGVPALLQTATCAFHPSKGEVGYSLSILEYMLAGLPVIVPDNPSVSGATENNVTGIIYHDEDVMEAAHAIVQMIQKVEVVERMGQAAKERVREKYSLDETHRKLRNIFQSVLETGLHS</sequence>
<dbReference type="PANTHER" id="PTHR12526">
    <property type="entry name" value="GLYCOSYLTRANSFERASE"/>
    <property type="match status" value="1"/>
</dbReference>
<organism evidence="2 3">
    <name type="scientific">Marinimicrobium koreense</name>
    <dbReference type="NCBI Taxonomy" id="306545"/>
    <lineage>
        <taxon>Bacteria</taxon>
        <taxon>Pseudomonadati</taxon>
        <taxon>Pseudomonadota</taxon>
        <taxon>Gammaproteobacteria</taxon>
        <taxon>Cellvibrionales</taxon>
        <taxon>Cellvibrionaceae</taxon>
        <taxon>Marinimicrobium</taxon>
    </lineage>
</organism>
<reference evidence="2 3" key="1">
    <citation type="submission" date="2018-11" db="EMBL/GenBank/DDBJ databases">
        <title>Genomic Encyclopedia of Type Strains, Phase IV (KMG-IV): sequencing the most valuable type-strain genomes for metagenomic binning, comparative biology and taxonomic classification.</title>
        <authorList>
            <person name="Goeker M."/>
        </authorList>
    </citation>
    <scope>NUCLEOTIDE SEQUENCE [LARGE SCALE GENOMIC DNA]</scope>
    <source>
        <strain evidence="2 3">DSM 16974</strain>
    </source>
</reference>
<accession>A0A3N1NQB7</accession>
<dbReference type="Pfam" id="PF00534">
    <property type="entry name" value="Glycos_transf_1"/>
    <property type="match status" value="1"/>
</dbReference>
<protein>
    <submittedName>
        <fullName evidence="2">Glycosyltransferase involved in cell wall biosynthesis</fullName>
    </submittedName>
</protein>
<comment type="caution">
    <text evidence="2">The sequence shown here is derived from an EMBL/GenBank/DDBJ whole genome shotgun (WGS) entry which is preliminary data.</text>
</comment>
<gene>
    <name evidence="2" type="ORF">EDC38_3042</name>
</gene>
<dbReference type="AlphaFoldDB" id="A0A3N1NQB7"/>
<proteinExistence type="predicted"/>
<dbReference type="CDD" id="cd03801">
    <property type="entry name" value="GT4_PimA-like"/>
    <property type="match status" value="1"/>
</dbReference>
<feature type="domain" description="Glycosyl transferase family 1" evidence="1">
    <location>
        <begin position="193"/>
        <end position="359"/>
    </location>
</feature>
<dbReference type="Gene3D" id="3.40.50.2000">
    <property type="entry name" value="Glycogen Phosphorylase B"/>
    <property type="match status" value="2"/>
</dbReference>
<evidence type="ECO:0000259" key="1">
    <source>
        <dbReference type="Pfam" id="PF00534"/>
    </source>
</evidence>
<dbReference type="EMBL" id="RJUK01000003">
    <property type="protein sequence ID" value="ROQ18069.1"/>
    <property type="molecule type" value="Genomic_DNA"/>
</dbReference>
<dbReference type="Proteomes" id="UP000273643">
    <property type="component" value="Unassembled WGS sequence"/>
</dbReference>
<dbReference type="OrthoDB" id="9801609at2"/>
<keyword evidence="3" id="KW-1185">Reference proteome</keyword>
<dbReference type="GO" id="GO:1901135">
    <property type="term" value="P:carbohydrate derivative metabolic process"/>
    <property type="evidence" value="ECO:0007669"/>
    <property type="project" value="UniProtKB-ARBA"/>
</dbReference>
<evidence type="ECO:0000313" key="2">
    <source>
        <dbReference type="EMBL" id="ROQ18069.1"/>
    </source>
</evidence>
<dbReference type="InterPro" id="IPR001296">
    <property type="entry name" value="Glyco_trans_1"/>
</dbReference>
<evidence type="ECO:0000313" key="3">
    <source>
        <dbReference type="Proteomes" id="UP000273643"/>
    </source>
</evidence>
<dbReference type="RefSeq" id="WP_123639390.1">
    <property type="nucleotide sequence ID" value="NZ_RJUK01000003.1"/>
</dbReference>
<name>A0A3N1NQB7_9GAMM</name>
<dbReference type="SUPFAM" id="SSF53756">
    <property type="entry name" value="UDP-Glycosyltransferase/glycogen phosphorylase"/>
    <property type="match status" value="1"/>
</dbReference>
<keyword evidence="2" id="KW-0808">Transferase</keyword>
<dbReference type="GO" id="GO:0016757">
    <property type="term" value="F:glycosyltransferase activity"/>
    <property type="evidence" value="ECO:0007669"/>
    <property type="project" value="InterPro"/>
</dbReference>